<dbReference type="PANTHER" id="PTHR12700">
    <property type="entry name" value="ATP SYNTHASE SUBUNIT D, MITOCHONDRIAL"/>
    <property type="match status" value="1"/>
</dbReference>
<proteinExistence type="inferred from homology"/>
<evidence type="ECO:0000256" key="6">
    <source>
        <dbReference type="ARBA" id="ARBA00022792"/>
    </source>
</evidence>
<dbReference type="Proteomes" id="UP000299102">
    <property type="component" value="Unassembled WGS sequence"/>
</dbReference>
<dbReference type="STRING" id="151549.A0A4C1TZK5"/>
<dbReference type="GO" id="GO:0015986">
    <property type="term" value="P:proton motive force-driven ATP synthesis"/>
    <property type="evidence" value="ECO:0007669"/>
    <property type="project" value="InterPro"/>
</dbReference>
<keyword evidence="9" id="KW-0472">Membrane</keyword>
<reference evidence="10 11" key="1">
    <citation type="journal article" date="2019" name="Commun. Biol.">
        <title>The bagworm genome reveals a unique fibroin gene that provides high tensile strength.</title>
        <authorList>
            <person name="Kono N."/>
            <person name="Nakamura H."/>
            <person name="Ohtoshi R."/>
            <person name="Tomita M."/>
            <person name="Numata K."/>
            <person name="Arakawa K."/>
        </authorList>
    </citation>
    <scope>NUCLEOTIDE SEQUENCE [LARGE SCALE GENOMIC DNA]</scope>
</reference>
<dbReference type="GO" id="GO:0015078">
    <property type="term" value="F:proton transmembrane transporter activity"/>
    <property type="evidence" value="ECO:0007669"/>
    <property type="project" value="InterPro"/>
</dbReference>
<evidence type="ECO:0000256" key="4">
    <source>
        <dbReference type="ARBA" id="ARBA00022547"/>
    </source>
</evidence>
<dbReference type="EMBL" id="BGZK01000109">
    <property type="protein sequence ID" value="GBP19492.1"/>
    <property type="molecule type" value="Genomic_DNA"/>
</dbReference>
<accession>A0A4C1TZK5</accession>
<evidence type="ECO:0000256" key="7">
    <source>
        <dbReference type="ARBA" id="ARBA00023065"/>
    </source>
</evidence>
<protein>
    <submittedName>
        <fullName evidence="10">ATP synthase subunit d, mitochondrial</fullName>
    </submittedName>
</protein>
<dbReference type="Pfam" id="PF05873">
    <property type="entry name" value="Mt_ATP-synt_D"/>
    <property type="match status" value="1"/>
</dbReference>
<comment type="similarity">
    <text evidence="2">Belongs to the ATPase d subunit family.</text>
</comment>
<dbReference type="Gene3D" id="6.10.280.70">
    <property type="match status" value="1"/>
</dbReference>
<keyword evidence="6" id="KW-0999">Mitochondrion inner membrane</keyword>
<evidence type="ECO:0000256" key="2">
    <source>
        <dbReference type="ARBA" id="ARBA00006842"/>
    </source>
</evidence>
<dbReference type="SUPFAM" id="SSF161065">
    <property type="entry name" value="ATP synthase D chain-like"/>
    <property type="match status" value="1"/>
</dbReference>
<dbReference type="InterPro" id="IPR008689">
    <property type="entry name" value="ATP_synth_F0_dsu_mt"/>
</dbReference>
<dbReference type="AlphaFoldDB" id="A0A4C1TZK5"/>
<gene>
    <name evidence="10" type="primary">ATPsynD</name>
    <name evidence="10" type="ORF">EVAR_102039_1</name>
</gene>
<keyword evidence="8" id="KW-0496">Mitochondrion</keyword>
<comment type="caution">
    <text evidence="10">The sequence shown here is derived from an EMBL/GenBank/DDBJ whole genome shotgun (WGS) entry which is preliminary data.</text>
</comment>
<evidence type="ECO:0000256" key="5">
    <source>
        <dbReference type="ARBA" id="ARBA00022781"/>
    </source>
</evidence>
<keyword evidence="7" id="KW-0406">Ion transport</keyword>
<evidence type="ECO:0000256" key="3">
    <source>
        <dbReference type="ARBA" id="ARBA00022448"/>
    </source>
</evidence>
<name>A0A4C1TZK5_EUMVA</name>
<keyword evidence="11" id="KW-1185">Reference proteome</keyword>
<evidence type="ECO:0000256" key="9">
    <source>
        <dbReference type="ARBA" id="ARBA00023136"/>
    </source>
</evidence>
<keyword evidence="4" id="KW-0138">CF(0)</keyword>
<sequence>MAKRISQSSINWAGLAERVPAEQRAHFTAFKVRSDGYLRRVMANPSEAPKIDWAKYKQLVPITGMVDKFQKQYEALKIPFPSDTLTSKVEAQKAEVKRAIEEFIKASNANIAK</sequence>
<evidence type="ECO:0000313" key="11">
    <source>
        <dbReference type="Proteomes" id="UP000299102"/>
    </source>
</evidence>
<dbReference type="GO" id="GO:0045259">
    <property type="term" value="C:proton-transporting ATP synthase complex"/>
    <property type="evidence" value="ECO:0007669"/>
    <property type="project" value="UniProtKB-KW"/>
</dbReference>
<dbReference type="InterPro" id="IPR036228">
    <property type="entry name" value="ATP_synth_F0_dsu_sf_mt"/>
</dbReference>
<dbReference type="GO" id="GO:0005743">
    <property type="term" value="C:mitochondrial inner membrane"/>
    <property type="evidence" value="ECO:0007669"/>
    <property type="project" value="UniProtKB-SubCell"/>
</dbReference>
<dbReference type="OrthoDB" id="35799at2759"/>
<evidence type="ECO:0000256" key="1">
    <source>
        <dbReference type="ARBA" id="ARBA00004273"/>
    </source>
</evidence>
<keyword evidence="3" id="KW-0813">Transport</keyword>
<organism evidence="10 11">
    <name type="scientific">Eumeta variegata</name>
    <name type="common">Bagworm moth</name>
    <name type="synonym">Eumeta japonica</name>
    <dbReference type="NCBI Taxonomy" id="151549"/>
    <lineage>
        <taxon>Eukaryota</taxon>
        <taxon>Metazoa</taxon>
        <taxon>Ecdysozoa</taxon>
        <taxon>Arthropoda</taxon>
        <taxon>Hexapoda</taxon>
        <taxon>Insecta</taxon>
        <taxon>Pterygota</taxon>
        <taxon>Neoptera</taxon>
        <taxon>Endopterygota</taxon>
        <taxon>Lepidoptera</taxon>
        <taxon>Glossata</taxon>
        <taxon>Ditrysia</taxon>
        <taxon>Tineoidea</taxon>
        <taxon>Psychidae</taxon>
        <taxon>Oiketicinae</taxon>
        <taxon>Eumeta</taxon>
    </lineage>
</organism>
<evidence type="ECO:0000313" key="10">
    <source>
        <dbReference type="EMBL" id="GBP19492.1"/>
    </source>
</evidence>
<keyword evidence="5" id="KW-0375">Hydrogen ion transport</keyword>
<comment type="subcellular location">
    <subcellularLocation>
        <location evidence="1">Mitochondrion inner membrane</location>
    </subcellularLocation>
</comment>
<evidence type="ECO:0000256" key="8">
    <source>
        <dbReference type="ARBA" id="ARBA00023128"/>
    </source>
</evidence>